<organism evidence="1 2">
    <name type="scientific">Okeania hirsuta</name>
    <dbReference type="NCBI Taxonomy" id="1458930"/>
    <lineage>
        <taxon>Bacteria</taxon>
        <taxon>Bacillati</taxon>
        <taxon>Cyanobacteriota</taxon>
        <taxon>Cyanophyceae</taxon>
        <taxon>Oscillatoriophycideae</taxon>
        <taxon>Oscillatoriales</taxon>
        <taxon>Microcoleaceae</taxon>
        <taxon>Okeania</taxon>
    </lineage>
</organism>
<dbReference type="AlphaFoldDB" id="A0A3N6NIL0"/>
<keyword evidence="2" id="KW-1185">Reference proteome</keyword>
<dbReference type="RefSeq" id="WP_161565177.1">
    <property type="nucleotide sequence ID" value="NZ_CAWOLW010000513.1"/>
</dbReference>
<sequence length="140" mass="15429">TSVTENISADTFSNSINHIQHSVLDLTVLDSIRQSSGTNANDVIAKMIEDYLKNVAHYMEQILNAIAINSTKKLKQYTQLLGVYSSNIGAINIPILCDKLANLPGSELITEGMDLVLELDSEYEKVIIALKQELLSYVNS</sequence>
<dbReference type="GO" id="GO:0000160">
    <property type="term" value="P:phosphorelay signal transduction system"/>
    <property type="evidence" value="ECO:0007669"/>
    <property type="project" value="InterPro"/>
</dbReference>
<accession>A0A3N6NIL0</accession>
<name>A0A3N6NIL0_9CYAN</name>
<evidence type="ECO:0000313" key="1">
    <source>
        <dbReference type="EMBL" id="RQH15589.1"/>
    </source>
</evidence>
<dbReference type="EMBL" id="RCBY01000560">
    <property type="protein sequence ID" value="RQH15589.1"/>
    <property type="molecule type" value="Genomic_DNA"/>
</dbReference>
<dbReference type="Proteomes" id="UP000269154">
    <property type="component" value="Unassembled WGS sequence"/>
</dbReference>
<dbReference type="SUPFAM" id="SSF47226">
    <property type="entry name" value="Histidine-containing phosphotransfer domain, HPT domain"/>
    <property type="match status" value="1"/>
</dbReference>
<reference evidence="1 2" key="1">
    <citation type="journal article" date="2018" name="ACS Chem. Biol.">
        <title>Ketoreductase domain dysfunction expands chemodiversity: malyngamide biosynthesis in the cyanobacterium Okeania hirsuta.</title>
        <authorList>
            <person name="Moss N.A."/>
            <person name="Leao T."/>
            <person name="Rankin M."/>
            <person name="McCullough T.M."/>
            <person name="Qu P."/>
            <person name="Korobeynikov A."/>
            <person name="Smith J.L."/>
            <person name="Gerwick L."/>
            <person name="Gerwick W.H."/>
        </authorList>
    </citation>
    <scope>NUCLEOTIDE SEQUENCE [LARGE SCALE GENOMIC DNA]</scope>
    <source>
        <strain evidence="1 2">PAB10Feb10-1</strain>
    </source>
</reference>
<proteinExistence type="predicted"/>
<dbReference type="InterPro" id="IPR036641">
    <property type="entry name" value="HPT_dom_sf"/>
</dbReference>
<evidence type="ECO:0000313" key="2">
    <source>
        <dbReference type="Proteomes" id="UP000269154"/>
    </source>
</evidence>
<dbReference type="Gene3D" id="1.20.120.160">
    <property type="entry name" value="HPT domain"/>
    <property type="match status" value="1"/>
</dbReference>
<comment type="caution">
    <text evidence="1">The sequence shown here is derived from an EMBL/GenBank/DDBJ whole genome shotgun (WGS) entry which is preliminary data.</text>
</comment>
<protein>
    <submittedName>
        <fullName evidence="1">Uncharacterized protein</fullName>
    </submittedName>
</protein>
<gene>
    <name evidence="1" type="ORF">D5R40_34015</name>
</gene>
<feature type="non-terminal residue" evidence="1">
    <location>
        <position position="1"/>
    </location>
</feature>